<proteinExistence type="predicted"/>
<protein>
    <submittedName>
        <fullName evidence="1">Uncharacterized protein</fullName>
    </submittedName>
</protein>
<sequence>MKKRLRLGATNDACPVRVCGCMGLPLFMFIEVELKTGTEPVGAAAGCDLLIIKPAKIPATSYNKTTAVRLRPKAPVPKLTQC</sequence>
<dbReference type="AlphaFoldDB" id="A0A5E6Y382"/>
<dbReference type="Proteomes" id="UP000326953">
    <property type="component" value="Unassembled WGS sequence"/>
</dbReference>
<evidence type="ECO:0000313" key="2">
    <source>
        <dbReference type="Proteomes" id="UP000326953"/>
    </source>
</evidence>
<dbReference type="EMBL" id="CABVHK010000057">
    <property type="protein sequence ID" value="VVN48318.1"/>
    <property type="molecule type" value="Genomic_DNA"/>
</dbReference>
<name>A0A5E6Y382_PSEFL</name>
<gene>
    <name evidence="1" type="ORF">PS662_06099</name>
</gene>
<accession>A0A5E6Y382</accession>
<organism evidence="1 2">
    <name type="scientific">Pseudomonas fluorescens</name>
    <dbReference type="NCBI Taxonomy" id="294"/>
    <lineage>
        <taxon>Bacteria</taxon>
        <taxon>Pseudomonadati</taxon>
        <taxon>Pseudomonadota</taxon>
        <taxon>Gammaproteobacteria</taxon>
        <taxon>Pseudomonadales</taxon>
        <taxon>Pseudomonadaceae</taxon>
        <taxon>Pseudomonas</taxon>
    </lineage>
</organism>
<evidence type="ECO:0000313" key="1">
    <source>
        <dbReference type="EMBL" id="VVN48318.1"/>
    </source>
</evidence>
<reference evidence="1 2" key="1">
    <citation type="submission" date="2019-09" db="EMBL/GenBank/DDBJ databases">
        <authorList>
            <person name="Chandra G."/>
            <person name="Truman W A."/>
        </authorList>
    </citation>
    <scope>NUCLEOTIDE SEQUENCE [LARGE SCALE GENOMIC DNA]</scope>
    <source>
        <strain evidence="1">PS662</strain>
    </source>
</reference>